<dbReference type="PANTHER" id="PTHR45011">
    <property type="entry name" value="DAP3-BINDING CELL DEATH ENHANCER 1"/>
    <property type="match status" value="1"/>
</dbReference>
<dbReference type="InterPro" id="IPR052748">
    <property type="entry name" value="ISR_Activator"/>
</dbReference>
<dbReference type="AlphaFoldDB" id="A0A3M9X326"/>
<evidence type="ECO:0000313" key="3">
    <source>
        <dbReference type="Proteomes" id="UP000275436"/>
    </source>
</evidence>
<dbReference type="Proteomes" id="UP000275436">
    <property type="component" value="Unassembled WGS sequence"/>
</dbReference>
<dbReference type="Gene3D" id="1.25.40.10">
    <property type="entry name" value="Tetratricopeptide repeat domain"/>
    <property type="match status" value="1"/>
</dbReference>
<keyword evidence="1" id="KW-0472">Membrane</keyword>
<dbReference type="InterPro" id="IPR011990">
    <property type="entry name" value="TPR-like_helical_dom_sf"/>
</dbReference>
<dbReference type="PANTHER" id="PTHR45011:SF1">
    <property type="entry name" value="DAP3-BINDING CELL DEATH ENHANCER 1"/>
    <property type="match status" value="1"/>
</dbReference>
<proteinExistence type="predicted"/>
<gene>
    <name evidence="2" type="ORF">DNR46_29075</name>
</gene>
<feature type="transmembrane region" description="Helical" evidence="1">
    <location>
        <begin position="20"/>
        <end position="42"/>
    </location>
</feature>
<dbReference type="SMART" id="SM00671">
    <property type="entry name" value="SEL1"/>
    <property type="match status" value="2"/>
</dbReference>
<name>A0A3M9X326_9HYPH</name>
<dbReference type="SUPFAM" id="SSF81901">
    <property type="entry name" value="HCP-like"/>
    <property type="match status" value="1"/>
</dbReference>
<dbReference type="EMBL" id="QKOD01000011">
    <property type="protein sequence ID" value="RNJ42437.1"/>
    <property type="molecule type" value="Genomic_DNA"/>
</dbReference>
<protein>
    <recommendedName>
        <fullName evidence="4">Sel1 repeat family protein</fullName>
    </recommendedName>
</protein>
<dbReference type="InterPro" id="IPR006597">
    <property type="entry name" value="Sel1-like"/>
</dbReference>
<keyword evidence="1" id="KW-1133">Transmembrane helix</keyword>
<keyword evidence="1" id="KW-0812">Transmembrane</keyword>
<evidence type="ECO:0008006" key="4">
    <source>
        <dbReference type="Google" id="ProtNLM"/>
    </source>
</evidence>
<accession>A0A3M9X326</accession>
<sequence length="163" mass="17554">MQLLLKSGVGVTQFNKCKRYVIAIFTILASLVASLSSFAGALEAEAAFKAGNYEVAYKEWEEVAKTGDATAEFNIGFLYSGGFGVPQDYSKAAEWWAKAAAQNLPVAELKLGLLYSWGKGVQQDDTEAAKLWLSSAAQGLSEAQQYIGYAYLVVNAPVDAHLL</sequence>
<evidence type="ECO:0000313" key="2">
    <source>
        <dbReference type="EMBL" id="RNJ42437.1"/>
    </source>
</evidence>
<organism evidence="2 3">
    <name type="scientific">Mesorhizobium japonicum</name>
    <dbReference type="NCBI Taxonomy" id="2066070"/>
    <lineage>
        <taxon>Bacteria</taxon>
        <taxon>Pseudomonadati</taxon>
        <taxon>Pseudomonadota</taxon>
        <taxon>Alphaproteobacteria</taxon>
        <taxon>Hyphomicrobiales</taxon>
        <taxon>Phyllobacteriaceae</taxon>
        <taxon>Mesorhizobium</taxon>
    </lineage>
</organism>
<evidence type="ECO:0000256" key="1">
    <source>
        <dbReference type="SAM" id="Phobius"/>
    </source>
</evidence>
<dbReference type="Pfam" id="PF08238">
    <property type="entry name" value="Sel1"/>
    <property type="match status" value="2"/>
</dbReference>
<comment type="caution">
    <text evidence="2">The sequence shown here is derived from an EMBL/GenBank/DDBJ whole genome shotgun (WGS) entry which is preliminary data.</text>
</comment>
<reference evidence="2 3" key="1">
    <citation type="journal article" date="2018" name="Mol. Plant Microbe Interact.">
        <title>Taxonomically Different Co-Microsymbionts of a Relict Legume, Oxytropis popoviana, Have Complementary Sets of Symbiotic Genes and Together Increase the Efficiency of Plant Nodulation.</title>
        <authorList>
            <person name="Safronova V."/>
            <person name="Belimov A."/>
            <person name="Sazanova A."/>
            <person name="Chirak E."/>
            <person name="Verkhozina A."/>
            <person name="Kuznetsova I."/>
            <person name="Andronov E."/>
            <person name="Puhalsky J."/>
            <person name="Tikhonovich I."/>
        </authorList>
    </citation>
    <scope>NUCLEOTIDE SEQUENCE [LARGE SCALE GENOMIC DNA]</scope>
    <source>
        <strain evidence="2 3">Opo-235</strain>
    </source>
</reference>